<dbReference type="RefSeq" id="WP_301574560.1">
    <property type="nucleotide sequence ID" value="NZ_JAPWIE010000013.1"/>
</dbReference>
<evidence type="ECO:0000313" key="5">
    <source>
        <dbReference type="Proteomes" id="UP001067235"/>
    </source>
</evidence>
<dbReference type="InterPro" id="IPR046531">
    <property type="entry name" value="DUF6596"/>
</dbReference>
<dbReference type="InterPro" id="IPR013324">
    <property type="entry name" value="RNA_pol_sigma_r3/r4-like"/>
</dbReference>
<dbReference type="EMBL" id="JAPWIE010000013">
    <property type="protein sequence ID" value="MCZ4553796.1"/>
    <property type="molecule type" value="Genomic_DNA"/>
</dbReference>
<feature type="domain" description="DUF6596" evidence="3">
    <location>
        <begin position="181"/>
        <end position="280"/>
    </location>
</feature>
<organism evidence="4 5">
    <name type="scientific">Gordonia rubripertincta</name>
    <name type="common">Rhodococcus corallinus</name>
    <dbReference type="NCBI Taxonomy" id="36822"/>
    <lineage>
        <taxon>Bacteria</taxon>
        <taxon>Bacillati</taxon>
        <taxon>Actinomycetota</taxon>
        <taxon>Actinomycetes</taxon>
        <taxon>Mycobacteriales</taxon>
        <taxon>Gordoniaceae</taxon>
        <taxon>Gordonia</taxon>
    </lineage>
</organism>
<proteinExistence type="predicted"/>
<dbReference type="SUPFAM" id="SSF88946">
    <property type="entry name" value="Sigma2 domain of RNA polymerase sigma factors"/>
    <property type="match status" value="1"/>
</dbReference>
<dbReference type="Pfam" id="PF20239">
    <property type="entry name" value="DUF6596"/>
    <property type="match status" value="1"/>
</dbReference>
<comment type="caution">
    <text evidence="4">The sequence shown here is derived from an EMBL/GenBank/DDBJ whole genome shotgun (WGS) entry which is preliminary data.</text>
</comment>
<protein>
    <submittedName>
        <fullName evidence="4">Sigma factor</fullName>
    </submittedName>
</protein>
<name>A0ABT4N682_GORRU</name>
<dbReference type="PANTHER" id="PTHR47756">
    <property type="entry name" value="BLL6612 PROTEIN-RELATED"/>
    <property type="match status" value="1"/>
</dbReference>
<gene>
    <name evidence="4" type="ORF">O4213_27665</name>
</gene>
<evidence type="ECO:0000259" key="2">
    <source>
        <dbReference type="Pfam" id="PF04542"/>
    </source>
</evidence>
<keyword evidence="5" id="KW-1185">Reference proteome</keyword>
<feature type="domain" description="RNA polymerase sigma-70 region 2" evidence="2">
    <location>
        <begin position="19"/>
        <end position="78"/>
    </location>
</feature>
<dbReference type="InterPro" id="IPR019734">
    <property type="entry name" value="TPR_rpt"/>
</dbReference>
<dbReference type="PANTHER" id="PTHR47756:SF2">
    <property type="entry name" value="BLL6612 PROTEIN"/>
    <property type="match status" value="1"/>
</dbReference>
<dbReference type="SUPFAM" id="SSF88659">
    <property type="entry name" value="Sigma3 and sigma4 domains of RNA polymerase sigma factors"/>
    <property type="match status" value="1"/>
</dbReference>
<evidence type="ECO:0000259" key="3">
    <source>
        <dbReference type="Pfam" id="PF20239"/>
    </source>
</evidence>
<evidence type="ECO:0000313" key="4">
    <source>
        <dbReference type="EMBL" id="MCZ4553796.1"/>
    </source>
</evidence>
<dbReference type="Proteomes" id="UP001067235">
    <property type="component" value="Unassembled WGS sequence"/>
</dbReference>
<feature type="repeat" description="TPR" evidence="1">
    <location>
        <begin position="360"/>
        <end position="393"/>
    </location>
</feature>
<evidence type="ECO:0000256" key="1">
    <source>
        <dbReference type="PROSITE-ProRule" id="PRU00339"/>
    </source>
</evidence>
<dbReference type="Pfam" id="PF04542">
    <property type="entry name" value="Sigma70_r2"/>
    <property type="match status" value="1"/>
</dbReference>
<keyword evidence="1" id="KW-0802">TPR repeat</keyword>
<dbReference type="InterPro" id="IPR013325">
    <property type="entry name" value="RNA_pol_sigma_r2"/>
</dbReference>
<dbReference type="Gene3D" id="1.10.1740.10">
    <property type="match status" value="1"/>
</dbReference>
<accession>A0ABT4N682</accession>
<dbReference type="InterPro" id="IPR007627">
    <property type="entry name" value="RNA_pol_sigma70_r2"/>
</dbReference>
<reference evidence="4" key="1">
    <citation type="submission" date="2022-12" db="EMBL/GenBank/DDBJ databases">
        <authorList>
            <person name="Krivoruchko A.V."/>
            <person name="Elkin A."/>
        </authorList>
    </citation>
    <scope>NUCLEOTIDE SEQUENCE</scope>
    <source>
        <strain evidence="4">IEGM 1388</strain>
    </source>
</reference>
<sequence>MGDATTTVLADQAARTSYGRLLALLAAADGDVPAAEDALSDAFERALTRWPVDGIPDNPDGWILTVARNRQRDRWKSSAHRTSVEIDPDRDCGAHLDDIDPDAVPDRRLALMLVCAHPAINPAVHTPLMLNTVLGFTADQIGRACAIPSKTLAARLVRAKRRIRDARIPFRVPDRGDLPDRMPAVLEAVYGAHAIDWHSSGTQVRQSLTTEAMYLAQTLVEVAPEDAEALGLAALICLSTARLPARFGTAGDLVPLLEQDVALWDDVLIERGVGFLRRAHPLGTLGRFQLEAAMQAVHVARRDTGTTDWSTLRELHQTLDAVAPSLGGTVAYAVVTAEIDGPAAGLELLDAGADGMGHFQPAWSARAHLLDRLGRREDAVKAYDRAISLTTDPAELAHLARRRKGSD</sequence>
<dbReference type="PROSITE" id="PS50005">
    <property type="entry name" value="TPR"/>
    <property type="match status" value="1"/>
</dbReference>